<evidence type="ECO:0000313" key="2">
    <source>
        <dbReference type="Proteomes" id="UP000034617"/>
    </source>
</evidence>
<dbReference type="Proteomes" id="UP000034617">
    <property type="component" value="Unassembled WGS sequence"/>
</dbReference>
<comment type="caution">
    <text evidence="1">The sequence shown here is derived from an EMBL/GenBank/DDBJ whole genome shotgun (WGS) entry which is preliminary data.</text>
</comment>
<evidence type="ECO:0000313" key="1">
    <source>
        <dbReference type="EMBL" id="KKT34025.1"/>
    </source>
</evidence>
<accession>A0A0G1GHK4</accession>
<proteinExistence type="predicted"/>
<name>A0A0G1GHK4_9BACT</name>
<dbReference type="EMBL" id="LCHM01000085">
    <property type="protein sequence ID" value="KKT34025.1"/>
    <property type="molecule type" value="Genomic_DNA"/>
</dbReference>
<gene>
    <name evidence="1" type="ORF">UW22_C0085G0006</name>
</gene>
<reference evidence="1 2" key="1">
    <citation type="journal article" date="2015" name="Nature">
        <title>rRNA introns, odd ribosomes, and small enigmatic genomes across a large radiation of phyla.</title>
        <authorList>
            <person name="Brown C.T."/>
            <person name="Hug L.A."/>
            <person name="Thomas B.C."/>
            <person name="Sharon I."/>
            <person name="Castelle C.J."/>
            <person name="Singh A."/>
            <person name="Wilkins M.J."/>
            <person name="Williams K.H."/>
            <person name="Banfield J.F."/>
        </authorList>
    </citation>
    <scope>NUCLEOTIDE SEQUENCE [LARGE SCALE GENOMIC DNA]</scope>
</reference>
<evidence type="ECO:0008006" key="3">
    <source>
        <dbReference type="Google" id="ProtNLM"/>
    </source>
</evidence>
<protein>
    <recommendedName>
        <fullName evidence="3">Transposase</fullName>
    </recommendedName>
</protein>
<sequence length="391" mass="44180">MSCGGNLVKNGSRILHRQSIRRETVEKVQRWFCPACKASFSKRKQINSGVRTHFTKIFVDEVVRDFIQGRSPCGVIKERKNISRGTVSSWVNQYGGRCYTPKQVSVALRFRTHNRWGGILLLDGKYLNRNLVLLLAVDCLTLDIVSWLVAQRETVAGYIRLVDSVEACGYVIGALISDGHPAIASLTREPKLILIRKYTRTYPRPGVAPAQPAQRPRLDGVPHQLCLVHAERDLASLVSKLPKKSRKILLSLSHQVLYAKNLKQALKRRRKLATVSALLPPAYHDCSLWISDHWEALTAHHLTRVGGKRVPGTSNEGENIISYLNARLKTIKRLRNLKSAANITNLIIMNYRFKPLENSKNKLKRNKTPLELVIGKKLTSTWTDFINKSTA</sequence>
<organism evidence="1 2">
    <name type="scientific">Candidatus Gottesmanbacteria bacterium GW2011_GWB1_44_11c</name>
    <dbReference type="NCBI Taxonomy" id="1618447"/>
    <lineage>
        <taxon>Bacteria</taxon>
        <taxon>Candidatus Gottesmaniibacteriota</taxon>
    </lineage>
</organism>
<dbReference type="AlphaFoldDB" id="A0A0G1GHK4"/>